<dbReference type="RefSeq" id="WP_091983417.1">
    <property type="nucleotide sequence ID" value="NZ_FOLO01000013.1"/>
</dbReference>
<keyword evidence="1" id="KW-0812">Transmembrane</keyword>
<sequence>MWPKSTAAIFGGCLVSISIMLNLNYILPTAVDTRLFIGLLCAFPLWITMMVWCYVSEGGLQAWKRCGSVLLVSIGINAIFVLG</sequence>
<dbReference type="OrthoDB" id="6293459at2"/>
<organism evidence="2 3">
    <name type="scientific">Pseudoalteromonas denitrificans DSM 6059</name>
    <dbReference type="NCBI Taxonomy" id="1123010"/>
    <lineage>
        <taxon>Bacteria</taxon>
        <taxon>Pseudomonadati</taxon>
        <taxon>Pseudomonadota</taxon>
        <taxon>Gammaproteobacteria</taxon>
        <taxon>Alteromonadales</taxon>
        <taxon>Pseudoalteromonadaceae</taxon>
        <taxon>Pseudoalteromonas</taxon>
    </lineage>
</organism>
<name>A0A1I1KJH5_9GAMM</name>
<keyword evidence="1" id="KW-1133">Transmembrane helix</keyword>
<dbReference type="Proteomes" id="UP000198862">
    <property type="component" value="Unassembled WGS sequence"/>
</dbReference>
<dbReference type="STRING" id="1123010.SAMN02745724_02086"/>
<feature type="transmembrane region" description="Helical" evidence="1">
    <location>
        <begin position="7"/>
        <end position="27"/>
    </location>
</feature>
<evidence type="ECO:0000313" key="2">
    <source>
        <dbReference type="EMBL" id="SFC60919.1"/>
    </source>
</evidence>
<gene>
    <name evidence="2" type="ORF">SAMN02745724_02086</name>
</gene>
<dbReference type="AlphaFoldDB" id="A0A1I1KJH5"/>
<proteinExistence type="predicted"/>
<evidence type="ECO:0000256" key="1">
    <source>
        <dbReference type="SAM" id="Phobius"/>
    </source>
</evidence>
<evidence type="ECO:0000313" key="3">
    <source>
        <dbReference type="Proteomes" id="UP000198862"/>
    </source>
</evidence>
<dbReference type="EMBL" id="FOLO01000013">
    <property type="protein sequence ID" value="SFC60919.1"/>
    <property type="molecule type" value="Genomic_DNA"/>
</dbReference>
<accession>A0A1I1KJH5</accession>
<keyword evidence="3" id="KW-1185">Reference proteome</keyword>
<feature type="transmembrane region" description="Helical" evidence="1">
    <location>
        <begin position="33"/>
        <end position="55"/>
    </location>
</feature>
<reference evidence="2 3" key="1">
    <citation type="submission" date="2016-10" db="EMBL/GenBank/DDBJ databases">
        <authorList>
            <person name="de Groot N.N."/>
        </authorList>
    </citation>
    <scope>NUCLEOTIDE SEQUENCE [LARGE SCALE GENOMIC DNA]</scope>
    <source>
        <strain evidence="2 3">DSM 6059</strain>
    </source>
</reference>
<keyword evidence="1" id="KW-0472">Membrane</keyword>
<protein>
    <submittedName>
        <fullName evidence="2">Uncharacterized protein</fullName>
    </submittedName>
</protein>